<dbReference type="PANTHER" id="PTHR24148:SF73">
    <property type="entry name" value="HET DOMAIN PROTEIN (AFU_ORTHOLOGUE AFUA_8G01020)"/>
    <property type="match status" value="1"/>
</dbReference>
<dbReference type="OrthoDB" id="3557394at2759"/>
<evidence type="ECO:0000313" key="3">
    <source>
        <dbReference type="Proteomes" id="UP000008177"/>
    </source>
</evidence>
<organism evidence="2 3">
    <name type="scientific">Botryotinia fuckeliana (strain T4)</name>
    <name type="common">Noble rot fungus</name>
    <name type="synonym">Botrytis cinerea</name>
    <dbReference type="NCBI Taxonomy" id="999810"/>
    <lineage>
        <taxon>Eukaryota</taxon>
        <taxon>Fungi</taxon>
        <taxon>Dikarya</taxon>
        <taxon>Ascomycota</taxon>
        <taxon>Pezizomycotina</taxon>
        <taxon>Leotiomycetes</taxon>
        <taxon>Helotiales</taxon>
        <taxon>Sclerotiniaceae</taxon>
        <taxon>Botrytis</taxon>
    </lineage>
</organism>
<dbReference type="AlphaFoldDB" id="G2YA01"/>
<dbReference type="HOGENOM" id="CLU_004184_7_2_1"/>
<evidence type="ECO:0000259" key="1">
    <source>
        <dbReference type="Pfam" id="PF06985"/>
    </source>
</evidence>
<dbReference type="EMBL" id="FQ790302">
    <property type="protein sequence ID" value="CCD49378.1"/>
    <property type="molecule type" value="Genomic_DNA"/>
</dbReference>
<dbReference type="Pfam" id="PF06985">
    <property type="entry name" value="HET"/>
    <property type="match status" value="1"/>
</dbReference>
<sequence>MASTIYRPLNNTSQEIRVIKILPANSGRFDEGLACIFEYVSLVNVLGTGFTALSYTWGDVVHDENHPGDEQIARGFSDPPRAFLPEPNTVDGVPVSIGKNLLDALRYFRSEAAVRTTQRTSPQKPRFTPETRIWADALCINQEDLTERNQQVSMMHQIYKHASRILIWPSIPYYGGQKELAAIIDSFGNDHWKTTQSLLRPHNAKLIAILQNPRFDKCWEALEEIHNSPYWNRLWIVQEVLSNSETWVYVGDELIPLLPLLAISLALQYLDNSDIETLPPYTTHIVESVQIPINLPLLDGKLHFSDPTAKPMELLDILQTFRKFECRDPRDKVYGLAGLSNSYHQKLTIDYSKSVSETYKDVARLIIETTHRLEIICADEKTECNCPSGSHQNISSLPTWVPNWSCVREGVGPHPGLLRDRTADHLFQWNASEHMLIDAYISKDGNVLNCRGIHLATITHIIHPVDDHGPLDFHNIIELLHTTFGINSSNQVALFSALRKTLLKTGYIGELVSQHLPVPTFLKICHMFFAQTSPPRENDAELVSKLFYYLKMAMEDRCFYTGMTSEEERGKSVMGVTFPFSREGDVIAVLYGCRWPVLLRRRGSEETDGFNVLGEVIDRKLLANREGVCRWRERSVTEANFNSVGANQLPNT</sequence>
<dbReference type="PANTHER" id="PTHR24148">
    <property type="entry name" value="ANKYRIN REPEAT DOMAIN-CONTAINING PROTEIN 39 HOMOLOG-RELATED"/>
    <property type="match status" value="1"/>
</dbReference>
<reference evidence="3" key="1">
    <citation type="journal article" date="2011" name="PLoS Genet.">
        <title>Genomic analysis of the necrotrophic fungal pathogens Sclerotinia sclerotiorum and Botrytis cinerea.</title>
        <authorList>
            <person name="Amselem J."/>
            <person name="Cuomo C.A."/>
            <person name="van Kan J.A."/>
            <person name="Viaud M."/>
            <person name="Benito E.P."/>
            <person name="Couloux A."/>
            <person name="Coutinho P.M."/>
            <person name="de Vries R.P."/>
            <person name="Dyer P.S."/>
            <person name="Fillinger S."/>
            <person name="Fournier E."/>
            <person name="Gout L."/>
            <person name="Hahn M."/>
            <person name="Kohn L."/>
            <person name="Lapalu N."/>
            <person name="Plummer K.M."/>
            <person name="Pradier J.M."/>
            <person name="Quevillon E."/>
            <person name="Sharon A."/>
            <person name="Simon A."/>
            <person name="ten Have A."/>
            <person name="Tudzynski B."/>
            <person name="Tudzynski P."/>
            <person name="Wincker P."/>
            <person name="Andrew M."/>
            <person name="Anthouard V."/>
            <person name="Beever R.E."/>
            <person name="Beffa R."/>
            <person name="Benoit I."/>
            <person name="Bouzid O."/>
            <person name="Brault B."/>
            <person name="Chen Z."/>
            <person name="Choquer M."/>
            <person name="Collemare J."/>
            <person name="Cotton P."/>
            <person name="Danchin E.G."/>
            <person name="Da Silva C."/>
            <person name="Gautier A."/>
            <person name="Giraud C."/>
            <person name="Giraud T."/>
            <person name="Gonzalez C."/>
            <person name="Grossetete S."/>
            <person name="Guldener U."/>
            <person name="Henrissat B."/>
            <person name="Howlett B.J."/>
            <person name="Kodira C."/>
            <person name="Kretschmer M."/>
            <person name="Lappartient A."/>
            <person name="Leroch M."/>
            <person name="Levis C."/>
            <person name="Mauceli E."/>
            <person name="Neuveglise C."/>
            <person name="Oeser B."/>
            <person name="Pearson M."/>
            <person name="Poulain J."/>
            <person name="Poussereau N."/>
            <person name="Quesneville H."/>
            <person name="Rascle C."/>
            <person name="Schumacher J."/>
            <person name="Segurens B."/>
            <person name="Sexton A."/>
            <person name="Silva E."/>
            <person name="Sirven C."/>
            <person name="Soanes D.M."/>
            <person name="Talbot N.J."/>
            <person name="Templeton M."/>
            <person name="Yandava C."/>
            <person name="Yarden O."/>
            <person name="Zeng Q."/>
            <person name="Rollins J.A."/>
            <person name="Lebrun M.H."/>
            <person name="Dickman M."/>
        </authorList>
    </citation>
    <scope>NUCLEOTIDE SEQUENCE [LARGE SCALE GENOMIC DNA]</scope>
    <source>
        <strain evidence="3">T4</strain>
    </source>
</reference>
<dbReference type="InterPro" id="IPR052895">
    <property type="entry name" value="HetReg/Transcr_Mod"/>
</dbReference>
<protein>
    <recommendedName>
        <fullName evidence="1">Heterokaryon incompatibility domain-containing protein</fullName>
    </recommendedName>
</protein>
<name>G2YA01_BOTF4</name>
<feature type="domain" description="Heterokaryon incompatibility" evidence="1">
    <location>
        <begin position="50"/>
        <end position="239"/>
    </location>
</feature>
<proteinExistence type="predicted"/>
<gene>
    <name evidence="2" type="ORF">BofuT4_P027480.1</name>
</gene>
<dbReference type="InterPro" id="IPR010730">
    <property type="entry name" value="HET"/>
</dbReference>
<dbReference type="STRING" id="999810.G2YA01"/>
<evidence type="ECO:0000313" key="2">
    <source>
        <dbReference type="EMBL" id="CCD49378.1"/>
    </source>
</evidence>
<dbReference type="Proteomes" id="UP000008177">
    <property type="component" value="Unplaced contigs"/>
</dbReference>
<dbReference type="InParanoid" id="G2YA01"/>
<accession>G2YA01</accession>